<comment type="caution">
    <text evidence="1">The sequence shown here is derived from an EMBL/GenBank/DDBJ whole genome shotgun (WGS) entry which is preliminary data.</text>
</comment>
<keyword evidence="2" id="KW-1185">Reference proteome</keyword>
<reference evidence="1" key="1">
    <citation type="submission" date="2024-09" db="EMBL/GenBank/DDBJ databases">
        <title>Black Yeasts Isolated from many extreme environments.</title>
        <authorList>
            <person name="Coleine C."/>
            <person name="Stajich J.E."/>
            <person name="Selbmann L."/>
        </authorList>
    </citation>
    <scope>NUCLEOTIDE SEQUENCE</scope>
    <source>
        <strain evidence="1">CCFEE 5737</strain>
    </source>
</reference>
<accession>A0ACC3E0D7</accession>
<evidence type="ECO:0000313" key="1">
    <source>
        <dbReference type="EMBL" id="KAK3082343.1"/>
    </source>
</evidence>
<organism evidence="1 2">
    <name type="scientific">Coniosporium uncinatum</name>
    <dbReference type="NCBI Taxonomy" id="93489"/>
    <lineage>
        <taxon>Eukaryota</taxon>
        <taxon>Fungi</taxon>
        <taxon>Dikarya</taxon>
        <taxon>Ascomycota</taxon>
        <taxon>Pezizomycotina</taxon>
        <taxon>Dothideomycetes</taxon>
        <taxon>Dothideomycetes incertae sedis</taxon>
        <taxon>Coniosporium</taxon>
    </lineage>
</organism>
<gene>
    <name evidence="1" type="ORF">LTS18_004255</name>
</gene>
<sequence>MHELLLFGQVPEVRCLQVMNVLAGITAMQPQRVIERHLIYKPTVGLQERGPKVGGTQEIAPEKRRTQQAAQNTELNFVQLVQGLEETDFGPPTDGTAKETKPWRMEFADLPEAGRKAIASRLTSTTDIKGGDPDSYMKGLGYSYVDEYILDGHRFINKNTILLLHRIIRLPSPTDSSKLLDRELPALDTLKPVDPSGAHLLHASIRLSDGSKTELLLQGTTELQAMQKMLKGVVDLVVPDRLSLDTRAR</sequence>
<dbReference type="EMBL" id="JAWDJW010000001">
    <property type="protein sequence ID" value="KAK3082343.1"/>
    <property type="molecule type" value="Genomic_DNA"/>
</dbReference>
<dbReference type="Proteomes" id="UP001186974">
    <property type="component" value="Unassembled WGS sequence"/>
</dbReference>
<protein>
    <submittedName>
        <fullName evidence="1">Uncharacterized protein</fullName>
    </submittedName>
</protein>
<name>A0ACC3E0D7_9PEZI</name>
<evidence type="ECO:0000313" key="2">
    <source>
        <dbReference type="Proteomes" id="UP001186974"/>
    </source>
</evidence>
<proteinExistence type="predicted"/>